<proteinExistence type="predicted"/>
<dbReference type="Proteomes" id="UP000076842">
    <property type="component" value="Unassembled WGS sequence"/>
</dbReference>
<evidence type="ECO:0000313" key="2">
    <source>
        <dbReference type="Proteomes" id="UP000076842"/>
    </source>
</evidence>
<reference evidence="1 2" key="1">
    <citation type="journal article" date="2016" name="Mol. Biol. Evol.">
        <title>Comparative Genomics of Early-Diverging Mushroom-Forming Fungi Provides Insights into the Origins of Lignocellulose Decay Capabilities.</title>
        <authorList>
            <person name="Nagy L.G."/>
            <person name="Riley R."/>
            <person name="Tritt A."/>
            <person name="Adam C."/>
            <person name="Daum C."/>
            <person name="Floudas D."/>
            <person name="Sun H."/>
            <person name="Yadav J.S."/>
            <person name="Pangilinan J."/>
            <person name="Larsson K.H."/>
            <person name="Matsuura K."/>
            <person name="Barry K."/>
            <person name="Labutti K."/>
            <person name="Kuo R."/>
            <person name="Ohm R.A."/>
            <person name="Bhattacharya S.S."/>
            <person name="Shirouzu T."/>
            <person name="Yoshinaga Y."/>
            <person name="Martin F.M."/>
            <person name="Grigoriev I.V."/>
            <person name="Hibbett D.S."/>
        </authorList>
    </citation>
    <scope>NUCLEOTIDE SEQUENCE [LARGE SCALE GENOMIC DNA]</scope>
    <source>
        <strain evidence="1 2">HHB12733</strain>
    </source>
</reference>
<gene>
    <name evidence="1" type="ORF">CALCODRAFT_521340</name>
</gene>
<dbReference type="InParanoid" id="A0A165CVG1"/>
<accession>A0A165CVG1</accession>
<evidence type="ECO:0000313" key="1">
    <source>
        <dbReference type="EMBL" id="KZT51467.1"/>
    </source>
</evidence>
<dbReference type="EMBL" id="KV424106">
    <property type="protein sequence ID" value="KZT51467.1"/>
    <property type="molecule type" value="Genomic_DNA"/>
</dbReference>
<organism evidence="1 2">
    <name type="scientific">Calocera cornea HHB12733</name>
    <dbReference type="NCBI Taxonomy" id="1353952"/>
    <lineage>
        <taxon>Eukaryota</taxon>
        <taxon>Fungi</taxon>
        <taxon>Dikarya</taxon>
        <taxon>Basidiomycota</taxon>
        <taxon>Agaricomycotina</taxon>
        <taxon>Dacrymycetes</taxon>
        <taxon>Dacrymycetales</taxon>
        <taxon>Dacrymycetaceae</taxon>
        <taxon>Calocera</taxon>
    </lineage>
</organism>
<sequence>MNSAEKVILKAVLGIEPDLATSETIHKRLSSKLQHLYLEVEQRLEGVTNLSNELWLQVELVTFQEAIEHIAAGLNGMDQSFSLKSSLNAEKNFKALKDLARDFATQEERWSSIRTRIQLQESHQQVVVAQQSELRNMKMLVESLSGNMSEVKDALHQVHAQNVKLRRTVLVLVQGVFLA</sequence>
<protein>
    <submittedName>
        <fullName evidence="1">Uncharacterized protein</fullName>
    </submittedName>
</protein>
<dbReference type="AlphaFoldDB" id="A0A165CVG1"/>
<name>A0A165CVG1_9BASI</name>
<keyword evidence="2" id="KW-1185">Reference proteome</keyword>